<evidence type="ECO:0000313" key="3">
    <source>
        <dbReference type="Proteomes" id="UP000217895"/>
    </source>
</evidence>
<reference evidence="2 3" key="1">
    <citation type="submission" date="2017-06" db="EMBL/GenBank/DDBJ databases">
        <title>Genome sequencing of cyanobaciteial culture collection at National Institute for Environmental Studies (NIES).</title>
        <authorList>
            <person name="Hirose Y."/>
            <person name="Shimura Y."/>
            <person name="Fujisawa T."/>
            <person name="Nakamura Y."/>
            <person name="Kawachi M."/>
        </authorList>
    </citation>
    <scope>NUCLEOTIDE SEQUENCE [LARGE SCALE GENOMIC DNA]</scope>
    <source>
        <strain evidence="2 3">NIES-2135</strain>
    </source>
</reference>
<sequence>MTSSPGFGKKVHKEKKQTTGTAKRAQASKQFDDFKSKGLPEYEIYLRVQGKKKLQWFPIGAIAVKRSSQISAAIYANEEELLKGAFRLFPGLRKERESLEYGYRLKEFKDEEIQLAVRPTPGVPGVLQGAIASVGEKIGGLFSKAK</sequence>
<organism evidence="2 3">
    <name type="scientific">Leptolyngbya boryana NIES-2135</name>
    <dbReference type="NCBI Taxonomy" id="1973484"/>
    <lineage>
        <taxon>Bacteria</taxon>
        <taxon>Bacillati</taxon>
        <taxon>Cyanobacteriota</taxon>
        <taxon>Cyanophyceae</taxon>
        <taxon>Leptolyngbyales</taxon>
        <taxon>Leptolyngbyaceae</taxon>
        <taxon>Leptolyngbya group</taxon>
        <taxon>Leptolyngbya</taxon>
    </lineage>
</organism>
<protein>
    <submittedName>
        <fullName evidence="2">Uncharacterized protein</fullName>
    </submittedName>
</protein>
<keyword evidence="3" id="KW-1185">Reference proteome</keyword>
<accession>A0A1Z4JMX2</accession>
<gene>
    <name evidence="2" type="ORF">NIES2135_49880</name>
</gene>
<dbReference type="InterPro" id="IPR045388">
    <property type="entry name" value="HHL1-like"/>
</dbReference>
<evidence type="ECO:0000256" key="1">
    <source>
        <dbReference type="SAM" id="MobiDB-lite"/>
    </source>
</evidence>
<proteinExistence type="predicted"/>
<dbReference type="AlphaFoldDB" id="A0A1Z4JMX2"/>
<name>A0A1Z4JMX2_LEPBY</name>
<dbReference type="Proteomes" id="UP000217895">
    <property type="component" value="Chromosome"/>
</dbReference>
<evidence type="ECO:0000313" key="2">
    <source>
        <dbReference type="EMBL" id="BAY58115.1"/>
    </source>
</evidence>
<dbReference type="Pfam" id="PF20133">
    <property type="entry name" value="HHL1-like"/>
    <property type="match status" value="1"/>
</dbReference>
<dbReference type="EMBL" id="AP018203">
    <property type="protein sequence ID" value="BAY58115.1"/>
    <property type="molecule type" value="Genomic_DNA"/>
</dbReference>
<feature type="region of interest" description="Disordered" evidence="1">
    <location>
        <begin position="1"/>
        <end position="29"/>
    </location>
</feature>